<dbReference type="EMBL" id="CAJOBE010006138">
    <property type="protein sequence ID" value="CAF3997602.1"/>
    <property type="molecule type" value="Genomic_DNA"/>
</dbReference>
<proteinExistence type="predicted"/>
<evidence type="ECO:0000313" key="13">
    <source>
        <dbReference type="Proteomes" id="UP000663870"/>
    </source>
</evidence>
<protein>
    <recommendedName>
        <fullName evidence="5">N-acetyltransferase domain-containing protein</fullName>
    </recommendedName>
</protein>
<dbReference type="PANTHER" id="PTHR45750:SF3">
    <property type="entry name" value="HISTONE ACETYLTRANSFERASE"/>
    <property type="match status" value="1"/>
</dbReference>
<evidence type="ECO:0000256" key="4">
    <source>
        <dbReference type="SAM" id="MobiDB-lite"/>
    </source>
</evidence>
<dbReference type="EMBL" id="CAJOAX010001370">
    <property type="protein sequence ID" value="CAF3709873.1"/>
    <property type="molecule type" value="Genomic_DNA"/>
</dbReference>
<accession>A0A814X4D6</accession>
<dbReference type="EMBL" id="CAJNOU010001240">
    <property type="protein sequence ID" value="CAF1174328.1"/>
    <property type="molecule type" value="Genomic_DNA"/>
</dbReference>
<dbReference type="GO" id="GO:0010484">
    <property type="term" value="F:histone H3 acetyltransferase activity"/>
    <property type="evidence" value="ECO:0007669"/>
    <property type="project" value="TreeGrafter"/>
</dbReference>
<organism evidence="8 14">
    <name type="scientific">Rotaria sordida</name>
    <dbReference type="NCBI Taxonomy" id="392033"/>
    <lineage>
        <taxon>Eukaryota</taxon>
        <taxon>Metazoa</taxon>
        <taxon>Spiralia</taxon>
        <taxon>Gnathifera</taxon>
        <taxon>Rotifera</taxon>
        <taxon>Eurotatoria</taxon>
        <taxon>Bdelloidea</taxon>
        <taxon>Philodinida</taxon>
        <taxon>Philodinidae</taxon>
        <taxon>Rotaria</taxon>
    </lineage>
</organism>
<dbReference type="EMBL" id="CAJOBD010003123">
    <property type="protein sequence ID" value="CAF3929994.1"/>
    <property type="molecule type" value="Genomic_DNA"/>
</dbReference>
<dbReference type="Gene3D" id="3.40.630.30">
    <property type="match status" value="1"/>
</dbReference>
<dbReference type="SUPFAM" id="SSF47370">
    <property type="entry name" value="Bromodomain"/>
    <property type="match status" value="1"/>
</dbReference>
<evidence type="ECO:0000313" key="8">
    <source>
        <dbReference type="EMBL" id="CAF1210823.1"/>
    </source>
</evidence>
<keyword evidence="13" id="KW-1185">Reference proteome</keyword>
<dbReference type="Proteomes" id="UP000663882">
    <property type="component" value="Unassembled WGS sequence"/>
</dbReference>
<evidence type="ECO:0000256" key="3">
    <source>
        <dbReference type="ARBA" id="ARBA00023242"/>
    </source>
</evidence>
<dbReference type="GO" id="GO:0005634">
    <property type="term" value="C:nucleus"/>
    <property type="evidence" value="ECO:0007669"/>
    <property type="project" value="UniProtKB-SubCell"/>
</dbReference>
<keyword evidence="3" id="KW-0539">Nucleus</keyword>
<dbReference type="InterPro" id="IPR016181">
    <property type="entry name" value="Acyl_CoA_acyltransferase"/>
</dbReference>
<dbReference type="Proteomes" id="UP000663874">
    <property type="component" value="Unassembled WGS sequence"/>
</dbReference>
<keyword evidence="2" id="KW-0103">Bromodomain</keyword>
<dbReference type="InterPro" id="IPR037800">
    <property type="entry name" value="GCN5"/>
</dbReference>
<dbReference type="EMBL" id="CAJNOT010000802">
    <property type="protein sequence ID" value="CAF1083724.1"/>
    <property type="molecule type" value="Genomic_DNA"/>
</dbReference>
<dbReference type="PROSITE" id="PS51186">
    <property type="entry name" value="GNAT"/>
    <property type="match status" value="1"/>
</dbReference>
<evidence type="ECO:0000313" key="12">
    <source>
        <dbReference type="EMBL" id="CAF3997602.1"/>
    </source>
</evidence>
<evidence type="ECO:0000256" key="1">
    <source>
        <dbReference type="ARBA" id="ARBA00004123"/>
    </source>
</evidence>
<dbReference type="GO" id="GO:0140672">
    <property type="term" value="C:ATAC complex"/>
    <property type="evidence" value="ECO:0007669"/>
    <property type="project" value="TreeGrafter"/>
</dbReference>
<dbReference type="OrthoDB" id="1937912at2759"/>
<feature type="region of interest" description="Disordered" evidence="4">
    <location>
        <begin position="355"/>
        <end position="432"/>
    </location>
</feature>
<name>A0A814X4D6_9BILA</name>
<feature type="compositionally biased region" description="Polar residues" evidence="4">
    <location>
        <begin position="356"/>
        <end position="369"/>
    </location>
</feature>
<sequence length="826" mass="95280">MVDINSSTLFQSNLSTILHWPLARKIELLSSFSQCSTPLCLCAGWIKPNESTINDITTNDDTTVIRKPLLCCSCQHPYDLHYNEKTKGKYWSAESTLEQVDSALQTLLDADLLIRFATSPSLSDQHDLSTNRTLLFIAQTLQSTITTMAIHTTRRDLISANMINLLGMCPFEQPCIRDAVINFICSTTSNLTSSSSSSSTTTTITTTTNDNQQLHIIFEAGKQFLHLLNTWKMPSDVAHQLWLQEQSSTSTENMKKINHYELWYARWVGYCIIPQLCPKSLTKYDPITIFGFEYLSLIYDHFKSDMLSTRSLTPSLIRFFDTFQQTLIESDSPYWSSTYERPVIPMFEANIESLLTGDQSNTPTNSINETTEKKITRRVSKALTNKKQLKRLEPSRMITSTSTSTSSSSSSQLQQQQHHQQHQHQQQNTSPLPGSEFINRVWSCVCERHEQRLRAEIEKSLFKANPKRDEVARLAEQRGFAEFHLIKHDLNKHGANETDLMYKRLLQLINVFSRALPKMPQNYIARTVLDPRHQSLIIVFASKVIGGICFRMFPHRNFSEIVFCAVSEYQQVRGYGTHLMNHLKDYHIRLNITNLLTYADGFAVGYFKKQGFSSTITLNEQVYTGYIKDYDGATLMQCSLYTQVTYTRLTETLSLIKESINVIRTHRFNQIKQAHPDAKFLPNDIQTVDLNNYDNLINFDHNEINSTDETVDINLLYITLKSVYQEIRSHPYASHVQKRTLFQDYLTIQPLFPIDLDTIHERLKTKYYHNAYTFTADISRLLDISGRAYSNQKKDLSNEMRVFDTFVRRKMNEFGLEIGHAQQIYE</sequence>
<dbReference type="CDD" id="cd04301">
    <property type="entry name" value="NAT_SF"/>
    <property type="match status" value="1"/>
</dbReference>
<comment type="subcellular location">
    <subcellularLocation>
        <location evidence="1">Nucleus</location>
    </subcellularLocation>
</comment>
<evidence type="ECO:0000313" key="9">
    <source>
        <dbReference type="EMBL" id="CAF1270299.1"/>
    </source>
</evidence>
<evidence type="ECO:0000313" key="11">
    <source>
        <dbReference type="EMBL" id="CAF3929994.1"/>
    </source>
</evidence>
<dbReference type="InterPro" id="IPR009464">
    <property type="entry name" value="PCAF_N"/>
</dbReference>
<evidence type="ECO:0000313" key="7">
    <source>
        <dbReference type="EMBL" id="CAF1174328.1"/>
    </source>
</evidence>
<dbReference type="PANTHER" id="PTHR45750">
    <property type="entry name" value="GH11602P"/>
    <property type="match status" value="1"/>
</dbReference>
<evidence type="ECO:0000313" key="14">
    <source>
        <dbReference type="Proteomes" id="UP000663882"/>
    </source>
</evidence>
<dbReference type="Proteomes" id="UP000663889">
    <property type="component" value="Unassembled WGS sequence"/>
</dbReference>
<dbReference type="EMBL" id="CAJNOL010001031">
    <property type="protein sequence ID" value="CAF1270299.1"/>
    <property type="molecule type" value="Genomic_DNA"/>
</dbReference>
<dbReference type="Proteomes" id="UP000663864">
    <property type="component" value="Unassembled WGS sequence"/>
</dbReference>
<comment type="caution">
    <text evidence="8">The sequence shown here is derived from an EMBL/GenBank/DDBJ whole genome shotgun (WGS) entry which is preliminary data.</text>
</comment>
<dbReference type="Proteomes" id="UP000663870">
    <property type="component" value="Unassembled WGS sequence"/>
</dbReference>
<dbReference type="InterPro" id="IPR036427">
    <property type="entry name" value="Bromodomain-like_sf"/>
</dbReference>
<dbReference type="Pfam" id="PF06466">
    <property type="entry name" value="PCAF_N"/>
    <property type="match status" value="1"/>
</dbReference>
<evidence type="ECO:0000256" key="2">
    <source>
        <dbReference type="ARBA" id="ARBA00023117"/>
    </source>
</evidence>
<dbReference type="Proteomes" id="UP000663836">
    <property type="component" value="Unassembled WGS sequence"/>
</dbReference>
<feature type="domain" description="N-acetyltransferase" evidence="5">
    <location>
        <begin position="495"/>
        <end position="641"/>
    </location>
</feature>
<dbReference type="InterPro" id="IPR000182">
    <property type="entry name" value="GNAT_dom"/>
</dbReference>
<feature type="compositionally biased region" description="Low complexity" evidence="4">
    <location>
        <begin position="399"/>
        <end position="427"/>
    </location>
</feature>
<gene>
    <name evidence="12" type="ORF">FNK824_LOCUS25754</name>
    <name evidence="11" type="ORF">JBS370_LOCUS22403</name>
    <name evidence="9" type="ORF">JXQ802_LOCUS27953</name>
    <name evidence="10" type="ORF">OTI717_LOCUS13106</name>
    <name evidence="8" type="ORF">RFH988_LOCUS25115</name>
    <name evidence="7" type="ORF">SEV965_LOCUS19694</name>
    <name evidence="6" type="ORF">ZHD862_LOCUS16719</name>
</gene>
<dbReference type="SUPFAM" id="SSF55729">
    <property type="entry name" value="Acyl-CoA N-acyltransferases (Nat)"/>
    <property type="match status" value="1"/>
</dbReference>
<dbReference type="GO" id="GO:0045944">
    <property type="term" value="P:positive regulation of transcription by RNA polymerase II"/>
    <property type="evidence" value="ECO:0007669"/>
    <property type="project" value="TreeGrafter"/>
</dbReference>
<evidence type="ECO:0000259" key="5">
    <source>
        <dbReference type="PROSITE" id="PS51186"/>
    </source>
</evidence>
<dbReference type="AlphaFoldDB" id="A0A814X4D6"/>
<dbReference type="Gene3D" id="1.20.920.10">
    <property type="entry name" value="Bromodomain-like"/>
    <property type="match status" value="1"/>
</dbReference>
<evidence type="ECO:0000313" key="10">
    <source>
        <dbReference type="EMBL" id="CAF3709873.1"/>
    </source>
</evidence>
<reference evidence="8" key="1">
    <citation type="submission" date="2021-02" db="EMBL/GenBank/DDBJ databases">
        <authorList>
            <person name="Nowell W R."/>
        </authorList>
    </citation>
    <scope>NUCLEOTIDE SEQUENCE</scope>
</reference>
<dbReference type="EMBL" id="CAJNOO010001887">
    <property type="protein sequence ID" value="CAF1210823.1"/>
    <property type="molecule type" value="Genomic_DNA"/>
</dbReference>
<dbReference type="Proteomes" id="UP000663823">
    <property type="component" value="Unassembled WGS sequence"/>
</dbReference>
<evidence type="ECO:0000313" key="6">
    <source>
        <dbReference type="EMBL" id="CAF1083724.1"/>
    </source>
</evidence>
<dbReference type="Pfam" id="PF00583">
    <property type="entry name" value="Acetyltransf_1"/>
    <property type="match status" value="1"/>
</dbReference>